<keyword evidence="4" id="KW-0560">Oxidoreductase</keyword>
<dbReference type="InterPro" id="IPR001433">
    <property type="entry name" value="OxRdtase_FAD/NAD-bd"/>
</dbReference>
<feature type="domain" description="2Fe-2S ferredoxin-type" evidence="7">
    <location>
        <begin position="220"/>
        <end position="307"/>
    </location>
</feature>
<dbReference type="SUPFAM" id="SSF54292">
    <property type="entry name" value="2Fe-2S ferredoxin-like"/>
    <property type="match status" value="1"/>
</dbReference>
<dbReference type="AlphaFoldDB" id="A0AAE4YV82"/>
<dbReference type="CDD" id="cd06185">
    <property type="entry name" value="PDR_like"/>
    <property type="match status" value="1"/>
</dbReference>
<dbReference type="PRINTS" id="PR00409">
    <property type="entry name" value="PHDIOXRDTASE"/>
</dbReference>
<keyword evidence="6" id="KW-0411">Iron-sulfur</keyword>
<evidence type="ECO:0000256" key="1">
    <source>
        <dbReference type="ARBA" id="ARBA00022630"/>
    </source>
</evidence>
<keyword evidence="1" id="KW-0285">Flavoprotein</keyword>
<dbReference type="Pfam" id="PF00175">
    <property type="entry name" value="NAD_binding_1"/>
    <property type="match status" value="1"/>
</dbReference>
<dbReference type="GO" id="GO:0051537">
    <property type="term" value="F:2 iron, 2 sulfur cluster binding"/>
    <property type="evidence" value="ECO:0007669"/>
    <property type="project" value="UniProtKB-KW"/>
</dbReference>
<proteinExistence type="predicted"/>
<sequence>MTITGRRDLTPYITEFTLIATDGSPLEPYGPGAHVTIETPSGAMRRYSLVGDGLDPETYVIAVKRERESRGGSSSMHGQAEVGRTIMVQPPENNFSLKPAPKYLLIAGGIGVTPIYSMASRLAADGKNFDIIYCSRSVEEAAYLSEMKEAFGRRLKVHHDDGDPAKAYDFWDHFAEIKNMHVYCCGPKPLMDGILSISGHWPEGRVNFEDFKPVEVVRVDDVAFDVELAKSGRTVTVPADKSILEAVRESGVKTTSSCESGTCGSCKCRLLGGDPDHRDMVLMDDERDDFVMICVSRARAGGLVLDL</sequence>
<dbReference type="Pfam" id="PF00111">
    <property type="entry name" value="Fer2"/>
    <property type="match status" value="1"/>
</dbReference>
<organism evidence="9 10">
    <name type="scientific">Rhizobium ruizarguesonis</name>
    <dbReference type="NCBI Taxonomy" id="2081791"/>
    <lineage>
        <taxon>Bacteria</taxon>
        <taxon>Pseudomonadati</taxon>
        <taxon>Pseudomonadota</taxon>
        <taxon>Alphaproteobacteria</taxon>
        <taxon>Hyphomicrobiales</taxon>
        <taxon>Rhizobiaceae</taxon>
        <taxon>Rhizobium/Agrobacterium group</taxon>
        <taxon>Rhizobium</taxon>
    </lineage>
</organism>
<dbReference type="Gene3D" id="3.10.20.30">
    <property type="match status" value="1"/>
</dbReference>
<evidence type="ECO:0000259" key="8">
    <source>
        <dbReference type="PROSITE" id="PS51384"/>
    </source>
</evidence>
<evidence type="ECO:0000256" key="6">
    <source>
        <dbReference type="ARBA" id="ARBA00023014"/>
    </source>
</evidence>
<dbReference type="InterPro" id="IPR036010">
    <property type="entry name" value="2Fe-2S_ferredoxin-like_sf"/>
</dbReference>
<dbReference type="PROSITE" id="PS51085">
    <property type="entry name" value="2FE2S_FER_2"/>
    <property type="match status" value="1"/>
</dbReference>
<evidence type="ECO:0000313" key="9">
    <source>
        <dbReference type="EMBL" id="NEI51760.1"/>
    </source>
</evidence>
<dbReference type="Proteomes" id="UP000661163">
    <property type="component" value="Unassembled WGS sequence"/>
</dbReference>
<dbReference type="PROSITE" id="PS51384">
    <property type="entry name" value="FAD_FR"/>
    <property type="match status" value="1"/>
</dbReference>
<evidence type="ECO:0000256" key="3">
    <source>
        <dbReference type="ARBA" id="ARBA00022723"/>
    </source>
</evidence>
<evidence type="ECO:0000259" key="7">
    <source>
        <dbReference type="PROSITE" id="PS51085"/>
    </source>
</evidence>
<name>A0AAE4YV82_9HYPH</name>
<dbReference type="Gene3D" id="3.40.50.80">
    <property type="entry name" value="Nucleotide-binding domain of ferredoxin-NADP reductase (FNR) module"/>
    <property type="match status" value="1"/>
</dbReference>
<dbReference type="Gene3D" id="2.40.30.10">
    <property type="entry name" value="Translation factors"/>
    <property type="match status" value="1"/>
</dbReference>
<dbReference type="InterPro" id="IPR012675">
    <property type="entry name" value="Beta-grasp_dom_sf"/>
</dbReference>
<feature type="domain" description="FAD-binding FR-type" evidence="8">
    <location>
        <begin position="1"/>
        <end position="98"/>
    </location>
</feature>
<accession>A0AAE4YV82</accession>
<dbReference type="GO" id="GO:0016491">
    <property type="term" value="F:oxidoreductase activity"/>
    <property type="evidence" value="ECO:0007669"/>
    <property type="project" value="UniProtKB-KW"/>
</dbReference>
<protein>
    <submittedName>
        <fullName evidence="9">2Fe-2S iron-sulfur cluster binding domain-containing protein</fullName>
    </submittedName>
</protein>
<dbReference type="PANTHER" id="PTHR47354:SF1">
    <property type="entry name" value="CARNITINE MONOOXYGENASE REDUCTASE SUBUNIT"/>
    <property type="match status" value="1"/>
</dbReference>
<dbReference type="SUPFAM" id="SSF52343">
    <property type="entry name" value="Ferredoxin reductase-like, C-terminal NADP-linked domain"/>
    <property type="match status" value="1"/>
</dbReference>
<keyword evidence="2" id="KW-0001">2Fe-2S</keyword>
<dbReference type="InterPro" id="IPR050415">
    <property type="entry name" value="MRET"/>
</dbReference>
<dbReference type="InterPro" id="IPR039261">
    <property type="entry name" value="FNR_nucleotide-bd"/>
</dbReference>
<dbReference type="GO" id="GO:0046872">
    <property type="term" value="F:metal ion binding"/>
    <property type="evidence" value="ECO:0007669"/>
    <property type="project" value="UniProtKB-KW"/>
</dbReference>
<evidence type="ECO:0000256" key="5">
    <source>
        <dbReference type="ARBA" id="ARBA00023004"/>
    </source>
</evidence>
<dbReference type="PANTHER" id="PTHR47354">
    <property type="entry name" value="NADH OXIDOREDUCTASE HCR"/>
    <property type="match status" value="1"/>
</dbReference>
<keyword evidence="5" id="KW-0408">Iron</keyword>
<dbReference type="InterPro" id="IPR006058">
    <property type="entry name" value="2Fe2S_fd_BS"/>
</dbReference>
<dbReference type="PROSITE" id="PS00197">
    <property type="entry name" value="2FE2S_FER_1"/>
    <property type="match status" value="1"/>
</dbReference>
<dbReference type="InterPro" id="IPR001041">
    <property type="entry name" value="2Fe-2S_ferredoxin-type"/>
</dbReference>
<keyword evidence="3" id="KW-0479">Metal-binding</keyword>
<gene>
    <name evidence="9" type="ORF">GR217_29340</name>
</gene>
<reference evidence="9 10" key="1">
    <citation type="submission" date="2019-12" db="EMBL/GenBank/DDBJ databases">
        <title>Rhizobium genotypes associated with high levels of biological nitrogen fixation by grain legumes in a temperate-maritime cropping system.</title>
        <authorList>
            <person name="Maluk M."/>
            <person name="Francesc Ferrando Molina F."/>
            <person name="Lopez Del Egido L."/>
            <person name="Lafos M."/>
            <person name="Langarica-Fuentes A."/>
            <person name="Gebre Yohannes G."/>
            <person name="Young M.W."/>
            <person name="Martin P."/>
            <person name="Gantlett R."/>
            <person name="Kenicer G."/>
            <person name="Hawes C."/>
            <person name="Begg G.S."/>
            <person name="Quilliam R.S."/>
            <person name="Squire G.R."/>
            <person name="Poole P.S."/>
            <person name="Young P.W."/>
            <person name="Iannetta P.M."/>
            <person name="James E.K."/>
        </authorList>
    </citation>
    <scope>NUCLEOTIDE SEQUENCE [LARGE SCALE GENOMIC DNA]</scope>
    <source>
        <strain evidence="9 10">JHI985</strain>
    </source>
</reference>
<dbReference type="EMBL" id="WUFC01000031">
    <property type="protein sequence ID" value="NEI51760.1"/>
    <property type="molecule type" value="Genomic_DNA"/>
</dbReference>
<dbReference type="InterPro" id="IPR017938">
    <property type="entry name" value="Riboflavin_synthase-like_b-brl"/>
</dbReference>
<evidence type="ECO:0000313" key="10">
    <source>
        <dbReference type="Proteomes" id="UP000661163"/>
    </source>
</evidence>
<dbReference type="CDD" id="cd00207">
    <property type="entry name" value="fer2"/>
    <property type="match status" value="1"/>
</dbReference>
<evidence type="ECO:0000256" key="4">
    <source>
        <dbReference type="ARBA" id="ARBA00023002"/>
    </source>
</evidence>
<comment type="caution">
    <text evidence="9">The sequence shown here is derived from an EMBL/GenBank/DDBJ whole genome shotgun (WGS) entry which is preliminary data.</text>
</comment>
<dbReference type="SUPFAM" id="SSF63380">
    <property type="entry name" value="Riboflavin synthase domain-like"/>
    <property type="match status" value="1"/>
</dbReference>
<dbReference type="InterPro" id="IPR017927">
    <property type="entry name" value="FAD-bd_FR_type"/>
</dbReference>
<evidence type="ECO:0000256" key="2">
    <source>
        <dbReference type="ARBA" id="ARBA00022714"/>
    </source>
</evidence>